<accession>A0AC35GL98</accession>
<evidence type="ECO:0000313" key="2">
    <source>
        <dbReference type="WBParaSite" id="PS1159_v2.g6232.t1"/>
    </source>
</evidence>
<reference evidence="2" key="1">
    <citation type="submission" date="2022-11" db="UniProtKB">
        <authorList>
            <consortium name="WormBaseParasite"/>
        </authorList>
    </citation>
    <scope>IDENTIFICATION</scope>
</reference>
<dbReference type="WBParaSite" id="PS1159_v2.g6232.t1">
    <property type="protein sequence ID" value="PS1159_v2.g6232.t1"/>
    <property type="gene ID" value="PS1159_v2.g6232"/>
</dbReference>
<dbReference type="Proteomes" id="UP000887580">
    <property type="component" value="Unplaced"/>
</dbReference>
<organism evidence="1 2">
    <name type="scientific">Panagrolaimus sp. PS1159</name>
    <dbReference type="NCBI Taxonomy" id="55785"/>
    <lineage>
        <taxon>Eukaryota</taxon>
        <taxon>Metazoa</taxon>
        <taxon>Ecdysozoa</taxon>
        <taxon>Nematoda</taxon>
        <taxon>Chromadorea</taxon>
        <taxon>Rhabditida</taxon>
        <taxon>Tylenchina</taxon>
        <taxon>Panagrolaimomorpha</taxon>
        <taxon>Panagrolaimoidea</taxon>
        <taxon>Panagrolaimidae</taxon>
        <taxon>Panagrolaimus</taxon>
    </lineage>
</organism>
<sequence length="225" mass="25157">MVGILRFFTFAALIFGVIQNSYCASVKGYNPYGIKKTTTTPTLATTTAVPKEMIRHCICSESEECINDVWLKNLTTCQEQCKSKLNFFGNNTDYNLKCIKNDPNDATLINSCFKIIPGYCAKTNDSQIEKPSYELKEDNMPKVKQIELVEAFKSFHVCAGECMKEIIVECFEKKGCGVSLGASRNIGRLGEFCHSLKSSVITSSAKALPCLMPPKKPRRKIHKKQ</sequence>
<proteinExistence type="predicted"/>
<name>A0AC35GL98_9BILA</name>
<protein>
    <submittedName>
        <fullName evidence="2">Uncharacterized protein</fullName>
    </submittedName>
</protein>
<evidence type="ECO:0000313" key="1">
    <source>
        <dbReference type="Proteomes" id="UP000887580"/>
    </source>
</evidence>